<dbReference type="Proteomes" id="UP000000673">
    <property type="component" value="Unassembled WGS sequence"/>
</dbReference>
<keyword evidence="15" id="KW-0732">Signal</keyword>
<sequence>MAHPVVAATAAASSFGRQRWLPAFLLLAYIVVPTAQYATVRHGFPPDILHVEPDIESVRRMPRSLTLSMTDANEHDPEVSALLGRSRFLREQVQQQQHQQRIRRDVNPKPSGNKTVTTVTPAATASNVAPSSEYSSSSSKIVAKMNDSSIYCFFYDFLVSIVIHIAITTQLNDSHGQLIVHWLGEGTDIMICLAREPPDTEMKSPPPQPSRIFMSSDYGDTFEDKTSQFMLEVNGTKVNSTVEQFFTHPKFNTIVFIDPRNRAIFTSEDYGKTITLRKLDFTPSDLSFYDGDSRSFLVLDKHDPQRKLYYTTDFGASFTMLQSYVKSFLWSSGDGIPIHLYVERKEPTNTSSVIFYNAADLYNGSRKFNVLIEKVEDFHIKKDFMFASQRLPNSTQLLISYKRGKFVKADFQTELDIRGYHVADVEGRRIMISVVHTERISHLYVSESNDDMTDIKFVPSLENIFSYIPDLNWRTSWLVKSSDTAFTDLYRVEGLRGIYIASKMNRIPVAETITPDYLVSVISFDHGRTWRPIKAPDADDEGQPLLNCGKDCSLHLSQKFCSLYPVTRSVTIMSSKSAPGVIMASGVVGKSLKGHPGVYISRDAGVTWKQILKNYHFFNMGDHGGLLVAVKYFKSKGETNEILYSTDEGEVWQSAPFSASQLKVYGLMTEPEANGTIFTLFGSEQDEHRWLIIKLDLKKAFTSNCTEDDYKFWAPGSYALGLAGDHFMPCELGRQDTYQRRKPHANCHNGVDYERPIRQEVCECNRWDFECDFGFEQTGQKRSFCVFNRTVAGYDPYAIPASCKPGEYYNRTRGYRKIEGDVCVDGFSSQFLPQSIPCPVEEADEFLIVAQREKISRIDLRTDERMELPIKGLKNVIAIEFDLKRNCVFWADIMTDVIGRHCLNGNATSEVLIDNGLSSVEGMSYDWISEILYFVDGMRLMIEALRVPPPGTTVLPSGHRAANTRRTIIDNKHLNKPRGIVVHPLQGYLFWTDWNSIRPSISRSNMDGTDVRELFTKPDVAWPNGVTIDYMAERLYWVDASKDYIASSDLDGKNLHKVLQQNEYVQHPFAVAVLKDVMYWDDWKKNSVFSAGKDRGIMLRLVAEGMVNSMDMKVYGHAVQVGTNACSAGNRCSDMCVAGPKNTTSCLCPDGKVLEGTRCKCPNGTVVQDDKSCKRDNTTTSCGPKFFDCKNQMCVPLTYRCDGDDDCTDGSDEEGCPAGKPPCPPHMFTCKTDRQCVPKYFVCDFDRDCHDGSDEQNCKTAQCKADEHACENGRCIKQSWVCDGEDDCRDGSDEKECKKQNWPAVVECKADEFRCNATSTCLPKQWRCDTEVDCADGSDELNCTQNACESWKFMCVTDRMCIYKTWQCDGEPDCKDGSDEQNCPVTNATTPEIGTGGGGNSKKPGINFEPGQQCHDWMFKCGNDRCVPYWWKCDGVNDCEDNSDEQGCGEKGGSGGAGTSSTTETSTIVPSRPGSPTRRKDRMCGQHEFRCDSGVCISKRDVCDGRKDCPSGEDEDNCPTKKLCGNSNFRCRVDGACLPMDKLCNGIKDCPDGSDEECNFKPIIMNSTVNNCSAYPGVFECDNTCFALTMLCDGKPSCYDGTDEERCTGDRKGPHYQVTQIMVDERLLNSTSFLIQWVLPMQQNATLEYLPSIYYNNEWKNVTNWISTMEYRFTNLKPYTAYKVTVYVRAKNQPKITPPFIHYEVATMEGIPTPPLNVSVAQRNGSVVEVSWNPPKEVNGRLKGYTVSFRSQSENGVPVQTAEASASETSISIDRAFQPNITYEFWVKARNGRQESSTSQMVSLKIDPAAFVEKVNRIEVLNKTAKSVTLRWQPVNNADGYVVMSFLPQTYPVLPTVTVRNATNVTLDNMVPGTQYVIKVAAFVKDFFGQHETTIISFGGSPLPALNVELGEVSGQHAIVKWSEPSGVALGPLVYGVYYGTSMDALYEAARFNTTSKTANLTQLQSCQSYLVSVGIVGPIGPGPLGRNPLKLETAYDHLQPPKELNVIINDASQEMIIKWQRSCALEAPRYPTYIITVRELTLNKTSVVTVQPSSNHTMVHVFRKIPKGATYEVSVATDVPNAQRIVAYANSTKLPTPVKLQVWEEANGTYVVYWRSVTGFQDDGYTYEAVVKEGLALNSTAPPVVTLHSKEPPILINPDQLQSISENGFFTVGVRLKTDQGLYSDFAEVESFTRHNLLSLHQASTSSVAMAWMWIVPTVIIVALVVVVLYMIQRHQRLRNSFSRFANSHYDTRTGATRIGCTLDDDEHEHQEVPRSFSDDEPLVIA</sequence>
<dbReference type="SUPFAM" id="SSF63825">
    <property type="entry name" value="YWTD domain"/>
    <property type="match status" value="1"/>
</dbReference>
<dbReference type="InterPro" id="IPR050310">
    <property type="entry name" value="VPS10-sortilin"/>
</dbReference>
<keyword evidence="12" id="KW-0245">EGF-like domain</keyword>
<dbReference type="InterPro" id="IPR031778">
    <property type="entry name" value="Sortilin_N"/>
</dbReference>
<evidence type="ECO:0000256" key="30">
    <source>
        <dbReference type="SAM" id="MobiDB-lite"/>
    </source>
</evidence>
<dbReference type="eggNOG" id="KOG3511">
    <property type="taxonomic scope" value="Eukaryota"/>
</dbReference>
<dbReference type="SMART" id="SM00602">
    <property type="entry name" value="VPS10"/>
    <property type="match status" value="1"/>
</dbReference>
<name>W5JSR0_ANODA</name>
<dbReference type="InterPro" id="IPR023415">
    <property type="entry name" value="LDLR_class-A_CS"/>
</dbReference>
<evidence type="ECO:0000256" key="1">
    <source>
        <dbReference type="ARBA" id="ARBA00004115"/>
    </source>
</evidence>
<dbReference type="GO" id="GO:0030658">
    <property type="term" value="C:transport vesicle membrane"/>
    <property type="evidence" value="ECO:0007669"/>
    <property type="project" value="UniProtKB-SubCell"/>
</dbReference>
<keyword evidence="11" id="KW-1003">Cell membrane</keyword>
<evidence type="ECO:0000256" key="23">
    <source>
        <dbReference type="ARBA" id="ARBA00023170"/>
    </source>
</evidence>
<dbReference type="Gene3D" id="2.130.10.10">
    <property type="entry name" value="YVTN repeat-like/Quinoprotein amine dehydrogenase"/>
    <property type="match status" value="1"/>
</dbReference>
<dbReference type="InterPro" id="IPR011042">
    <property type="entry name" value="6-blade_b-propeller_TolB-like"/>
</dbReference>
<dbReference type="PROSITE" id="PS50068">
    <property type="entry name" value="LDLRA_2"/>
    <property type="match status" value="9"/>
</dbReference>
<comment type="caution">
    <text evidence="28">Lacks conserved residue(s) required for the propagation of feature annotation.</text>
</comment>
<dbReference type="SMART" id="SM00135">
    <property type="entry name" value="LY"/>
    <property type="match status" value="5"/>
</dbReference>
<feature type="disulfide bond" evidence="28">
    <location>
        <begin position="1282"/>
        <end position="1297"/>
    </location>
</feature>
<dbReference type="SUPFAM" id="SSF110296">
    <property type="entry name" value="Oligoxyloglucan reducing end-specific cellobiohydrolase"/>
    <property type="match status" value="1"/>
</dbReference>
<dbReference type="SUPFAM" id="SSF57424">
    <property type="entry name" value="LDL receptor-like module"/>
    <property type="match status" value="8"/>
</dbReference>
<dbReference type="Pfam" id="PF00041">
    <property type="entry name" value="fn3"/>
    <property type="match status" value="2"/>
</dbReference>
<dbReference type="Gene3D" id="2.60.40.10">
    <property type="entry name" value="Immunoglobulins"/>
    <property type="match status" value="3"/>
</dbReference>
<dbReference type="SUPFAM" id="SSF49265">
    <property type="entry name" value="Fibronectin type III"/>
    <property type="match status" value="2"/>
</dbReference>
<dbReference type="InterPro" id="IPR015943">
    <property type="entry name" value="WD40/YVTN_repeat-like_dom_sf"/>
</dbReference>
<evidence type="ECO:0000313" key="34">
    <source>
        <dbReference type="EnsemblMetazoa" id="ADAC001013-PA"/>
    </source>
</evidence>
<keyword evidence="22 28" id="KW-1015">Disulfide bond</keyword>
<dbReference type="OMA" id="LCPDGME"/>
<feature type="repeat" description="LDL-receptor class B" evidence="29">
    <location>
        <begin position="886"/>
        <end position="929"/>
    </location>
</feature>
<organism evidence="33">
    <name type="scientific">Anopheles darlingi</name>
    <name type="common">Mosquito</name>
    <dbReference type="NCBI Taxonomy" id="43151"/>
    <lineage>
        <taxon>Eukaryota</taxon>
        <taxon>Metazoa</taxon>
        <taxon>Ecdysozoa</taxon>
        <taxon>Arthropoda</taxon>
        <taxon>Hexapoda</taxon>
        <taxon>Insecta</taxon>
        <taxon>Pterygota</taxon>
        <taxon>Neoptera</taxon>
        <taxon>Endopterygota</taxon>
        <taxon>Diptera</taxon>
        <taxon>Nematocera</taxon>
        <taxon>Culicoidea</taxon>
        <taxon>Culicidae</taxon>
        <taxon>Anophelinae</taxon>
        <taxon>Anopheles</taxon>
    </lineage>
</organism>
<reference evidence="33" key="3">
    <citation type="journal article" date="2013" name="Nucleic Acids Res.">
        <title>The genome of Anopheles darlingi, the main neotropical malaria vector.</title>
        <authorList>
            <person name="Marinotti O."/>
            <person name="Cerqueira G.C."/>
            <person name="de Almeida L.G."/>
            <person name="Ferro M.I."/>
            <person name="Loreto E.L."/>
            <person name="Zaha A."/>
            <person name="Teixeira S.M."/>
            <person name="Wespiser A.R."/>
            <person name="Almeida E Silva A."/>
            <person name="Schlindwein A.D."/>
            <person name="Pacheco A.C."/>
            <person name="Silva A.L."/>
            <person name="Graveley B.R."/>
            <person name="Walenz B.P."/>
            <person name="Lima Bde A."/>
            <person name="Ribeiro C.A."/>
            <person name="Nunes-Silva C.G."/>
            <person name="de Carvalho C.R."/>
            <person name="Soares C.M."/>
            <person name="de Menezes C.B."/>
            <person name="Matiolli C."/>
            <person name="Caffrey D."/>
            <person name="Araujo D.A."/>
            <person name="de Oliveira D.M."/>
            <person name="Golenbock D."/>
            <person name="Grisard E.C."/>
            <person name="Fantinatti-Garboggini F."/>
            <person name="de Carvalho F.M."/>
            <person name="Barcellos F.G."/>
            <person name="Prosdocimi F."/>
            <person name="May G."/>
            <person name="Azevedo Junior G.M."/>
            <person name="Guimaraes G.M."/>
            <person name="Goldman G.H."/>
            <person name="Padilha I.Q."/>
            <person name="Batista Jda S."/>
            <person name="Ferro J.A."/>
            <person name="Ribeiro J.M."/>
            <person name="Fietto J.L."/>
            <person name="Dabbas K.M."/>
            <person name="Cerdeira L."/>
            <person name="Agnez-Lima L.F."/>
            <person name="Brocchi M."/>
            <person name="de Carvalho M.O."/>
            <person name="Teixeira Mde M."/>
            <person name="Diniz Maia Mde M."/>
            <person name="Goldman M.H."/>
            <person name="Cruz Schneider M.P."/>
            <person name="Felipe M.S."/>
            <person name="Hungria M."/>
            <person name="Nicolas M.F."/>
            <person name="Pereira M."/>
            <person name="Montes M.A."/>
            <person name="Cantao M.E."/>
            <person name="Vincentz M."/>
            <person name="Rafael M.S."/>
            <person name="Silverman N."/>
            <person name="Stoco P.H."/>
            <person name="Souza R.C."/>
            <person name="Vicentini R."/>
            <person name="Gazzinelli R.T."/>
            <person name="Neves Rde O."/>
            <person name="Silva R."/>
            <person name="Astolfi-Filho S."/>
            <person name="Maciel T.E."/>
            <person name="Urmenyi T.P."/>
            <person name="Tadei W.P."/>
            <person name="Camargo E.P."/>
            <person name="de Vasconcelos A.T."/>
        </authorList>
    </citation>
    <scope>NUCLEOTIDE SEQUENCE</scope>
</reference>
<evidence type="ECO:0000256" key="31">
    <source>
        <dbReference type="SAM" id="Phobius"/>
    </source>
</evidence>
<feature type="transmembrane region" description="Helical" evidence="31">
    <location>
        <begin position="20"/>
        <end position="40"/>
    </location>
</feature>
<evidence type="ECO:0000256" key="16">
    <source>
        <dbReference type="ARBA" id="ARBA00022737"/>
    </source>
</evidence>
<dbReference type="GO" id="GO:0031901">
    <property type="term" value="C:early endosome membrane"/>
    <property type="evidence" value="ECO:0007669"/>
    <property type="project" value="UniProtKB-SubCell"/>
</dbReference>
<dbReference type="GO" id="GO:0006897">
    <property type="term" value="P:endocytosis"/>
    <property type="evidence" value="ECO:0007669"/>
    <property type="project" value="UniProtKB-KW"/>
</dbReference>
<evidence type="ECO:0000256" key="27">
    <source>
        <dbReference type="ARBA" id="ARBA00032450"/>
    </source>
</evidence>
<comment type="subcellular location">
    <subcellularLocation>
        <location evidence="4">Cell membrane</location>
        <topology evidence="4">Single-pass type I membrane protein</topology>
    </subcellularLocation>
    <subcellularLocation>
        <location evidence="3">Cytoplasmic vesicle</location>
        <location evidence="3">Secretory vesicle membrane</location>
        <topology evidence="3">Single-pass type I membrane protein</topology>
    </subcellularLocation>
    <subcellularLocation>
        <location evidence="2">Early endosome membrane</location>
        <topology evidence="2">Single-pass type I membrane protein</topology>
    </subcellularLocation>
    <subcellularLocation>
        <location evidence="1">Endoplasmic reticulum membrane</location>
        <topology evidence="1">Single-pass type I membrane protein</topology>
    </subcellularLocation>
    <subcellularLocation>
        <location evidence="7">Endosome</location>
        <location evidence="7">Multivesicular body membrane</location>
        <topology evidence="7">Single-pass type I membrane protein</topology>
    </subcellularLocation>
    <subcellularLocation>
        <location evidence="5">Golgi apparatus</location>
        <location evidence="5">trans-Golgi network membrane</location>
        <topology evidence="5">Single-pass type I membrane protein</topology>
    </subcellularLocation>
    <subcellularLocation>
        <location evidence="6">Recycling endosome membrane</location>
        <topology evidence="6">Single-pass type I membrane protein</topology>
    </subcellularLocation>
</comment>
<feature type="disulfide bond" evidence="28">
    <location>
        <begin position="1421"/>
        <end position="1439"/>
    </location>
</feature>
<evidence type="ECO:0000256" key="5">
    <source>
        <dbReference type="ARBA" id="ARBA00004393"/>
    </source>
</evidence>
<feature type="repeat" description="LDL-receptor class B" evidence="29">
    <location>
        <begin position="1033"/>
        <end position="1077"/>
    </location>
</feature>
<feature type="disulfide bond" evidence="28">
    <location>
        <begin position="1201"/>
        <end position="1216"/>
    </location>
</feature>
<dbReference type="GO" id="GO:0006892">
    <property type="term" value="P:post-Golgi vesicle-mediated transport"/>
    <property type="evidence" value="ECO:0007669"/>
    <property type="project" value="TreeGrafter"/>
</dbReference>
<feature type="domain" description="Fibronectin type-III" evidence="32">
    <location>
        <begin position="1714"/>
        <end position="1809"/>
    </location>
</feature>
<evidence type="ECO:0000256" key="14">
    <source>
        <dbReference type="ARBA" id="ARBA00022692"/>
    </source>
</evidence>
<keyword evidence="21 31" id="KW-0472">Membrane</keyword>
<evidence type="ECO:0000256" key="13">
    <source>
        <dbReference type="ARBA" id="ARBA00022583"/>
    </source>
</evidence>
<evidence type="ECO:0000256" key="22">
    <source>
        <dbReference type="ARBA" id="ARBA00023157"/>
    </source>
</evidence>
<feature type="disulfide bond" evidence="28">
    <location>
        <begin position="1270"/>
        <end position="1288"/>
    </location>
</feature>
<protein>
    <recommendedName>
        <fullName evidence="9">Sortilin-related receptor</fullName>
    </recommendedName>
    <alternativeName>
        <fullName evidence="26">Low-density lipoprotein receptor relative with 11 ligand-binding repeats</fullName>
    </alternativeName>
    <alternativeName>
        <fullName evidence="27">Sorting protein-related receptor containing LDLR class A repeats</fullName>
    </alternativeName>
</protein>
<evidence type="ECO:0000259" key="32">
    <source>
        <dbReference type="PROSITE" id="PS50853"/>
    </source>
</evidence>
<dbReference type="InterPro" id="IPR000033">
    <property type="entry name" value="LDLR_classB_rpt"/>
</dbReference>
<keyword evidence="23" id="KW-0675">Receptor</keyword>
<gene>
    <name evidence="33" type="ORF">AND_001013</name>
</gene>
<evidence type="ECO:0000256" key="7">
    <source>
        <dbReference type="ARBA" id="ARBA00004545"/>
    </source>
</evidence>
<evidence type="ECO:0000256" key="11">
    <source>
        <dbReference type="ARBA" id="ARBA00022475"/>
    </source>
</evidence>
<dbReference type="GO" id="GO:0005886">
    <property type="term" value="C:plasma membrane"/>
    <property type="evidence" value="ECO:0007669"/>
    <property type="project" value="UniProtKB-SubCell"/>
</dbReference>
<accession>W5JSR0</accession>
<dbReference type="InterPro" id="IPR036055">
    <property type="entry name" value="LDL_receptor-like_sf"/>
</dbReference>
<evidence type="ECO:0000313" key="35">
    <source>
        <dbReference type="Proteomes" id="UP000000673"/>
    </source>
</evidence>
<feature type="domain" description="Fibronectin type-III" evidence="32">
    <location>
        <begin position="1617"/>
        <end position="1710"/>
    </location>
</feature>
<keyword evidence="17" id="KW-0967">Endosome</keyword>
<dbReference type="EMBL" id="ADMH02000270">
    <property type="protein sequence ID" value="ETN67181.1"/>
    <property type="molecule type" value="Genomic_DNA"/>
</dbReference>
<evidence type="ECO:0000256" key="4">
    <source>
        <dbReference type="ARBA" id="ARBA00004251"/>
    </source>
</evidence>
<comment type="similarity">
    <text evidence="8">Belongs to the VPS10-related sortilin family. SORL1 subfamily.</text>
</comment>
<dbReference type="InterPro" id="IPR006581">
    <property type="entry name" value="VPS10"/>
</dbReference>
<evidence type="ECO:0000256" key="10">
    <source>
        <dbReference type="ARBA" id="ARBA00022448"/>
    </source>
</evidence>
<dbReference type="CDD" id="cd00112">
    <property type="entry name" value="LDLa"/>
    <property type="match status" value="8"/>
</dbReference>
<proteinExistence type="inferred from homology"/>
<dbReference type="GO" id="GO:0032585">
    <property type="term" value="C:multivesicular body membrane"/>
    <property type="evidence" value="ECO:0007669"/>
    <property type="project" value="UniProtKB-SubCell"/>
</dbReference>
<evidence type="ECO:0000256" key="17">
    <source>
        <dbReference type="ARBA" id="ARBA00022753"/>
    </source>
</evidence>
<keyword evidence="24" id="KW-0325">Glycoprotein</keyword>
<evidence type="ECO:0000256" key="3">
    <source>
        <dbReference type="ARBA" id="ARBA00004212"/>
    </source>
</evidence>
<evidence type="ECO:0000256" key="19">
    <source>
        <dbReference type="ARBA" id="ARBA00022989"/>
    </source>
</evidence>
<evidence type="ECO:0000256" key="8">
    <source>
        <dbReference type="ARBA" id="ARBA00007041"/>
    </source>
</evidence>
<dbReference type="eggNOG" id="KOG1215">
    <property type="taxonomic scope" value="Eukaryota"/>
</dbReference>
<dbReference type="STRING" id="43151.W5JSR0"/>
<dbReference type="Pfam" id="PF00058">
    <property type="entry name" value="Ldl_recept_b"/>
    <property type="match status" value="2"/>
</dbReference>
<evidence type="ECO:0000256" key="25">
    <source>
        <dbReference type="ARBA" id="ARBA00023329"/>
    </source>
</evidence>
<keyword evidence="19 31" id="KW-1133">Transmembrane helix</keyword>
<evidence type="ECO:0000256" key="15">
    <source>
        <dbReference type="ARBA" id="ARBA00022729"/>
    </source>
</evidence>
<dbReference type="GO" id="GO:0005789">
    <property type="term" value="C:endoplasmic reticulum membrane"/>
    <property type="evidence" value="ECO:0007669"/>
    <property type="project" value="UniProtKB-SubCell"/>
</dbReference>
<keyword evidence="13" id="KW-0254">Endocytosis</keyword>
<keyword evidence="14 31" id="KW-0812">Transmembrane</keyword>
<evidence type="ECO:0000256" key="9">
    <source>
        <dbReference type="ARBA" id="ARBA00013467"/>
    </source>
</evidence>
<keyword evidence="16" id="KW-0677">Repeat</keyword>
<dbReference type="InterPro" id="IPR013783">
    <property type="entry name" value="Ig-like_fold"/>
</dbReference>
<dbReference type="Pfam" id="PF00057">
    <property type="entry name" value="Ldl_recept_a"/>
    <property type="match status" value="8"/>
</dbReference>
<feature type="repeat" description="LDL-receptor class B" evidence="29">
    <location>
        <begin position="987"/>
        <end position="1032"/>
    </location>
</feature>
<dbReference type="InterPro" id="IPR002172">
    <property type="entry name" value="LDrepeatLR_classA_rpt"/>
</dbReference>
<feature type="region of interest" description="Disordered" evidence="30">
    <location>
        <begin position="97"/>
        <end position="123"/>
    </location>
</feature>
<feature type="disulfide bond" evidence="28">
    <location>
        <begin position="1328"/>
        <end position="1343"/>
    </location>
</feature>
<dbReference type="PANTHER" id="PTHR12106">
    <property type="entry name" value="SORTILIN RELATED"/>
    <property type="match status" value="1"/>
</dbReference>
<keyword evidence="18" id="KW-0256">Endoplasmic reticulum</keyword>
<evidence type="ECO:0000256" key="26">
    <source>
        <dbReference type="ARBA" id="ARBA00029896"/>
    </source>
</evidence>
<keyword evidence="35" id="KW-1185">Reference proteome</keyword>
<feature type="disulfide bond" evidence="28">
    <location>
        <begin position="1263"/>
        <end position="1275"/>
    </location>
</feature>
<dbReference type="PROSITE" id="PS50853">
    <property type="entry name" value="FN3"/>
    <property type="match status" value="3"/>
</dbReference>
<evidence type="ECO:0000256" key="24">
    <source>
        <dbReference type="ARBA" id="ARBA00023180"/>
    </source>
</evidence>
<dbReference type="Pfam" id="PF25814">
    <property type="entry name" value="fn3_SORL1"/>
    <property type="match status" value="1"/>
</dbReference>
<dbReference type="PRINTS" id="PR00261">
    <property type="entry name" value="LDLRECEPTOR"/>
</dbReference>
<dbReference type="InterPro" id="IPR057841">
    <property type="entry name" value="FN3_SORL1"/>
</dbReference>
<dbReference type="Pfam" id="PF15901">
    <property type="entry name" value="Sortilin_C"/>
    <property type="match status" value="1"/>
</dbReference>
<evidence type="ECO:0000256" key="6">
    <source>
        <dbReference type="ARBA" id="ARBA00004480"/>
    </source>
</evidence>
<feature type="disulfide bond" evidence="28">
    <location>
        <begin position="1414"/>
        <end position="1426"/>
    </location>
</feature>
<evidence type="ECO:0000313" key="33">
    <source>
        <dbReference type="EMBL" id="ETN67181.1"/>
    </source>
</evidence>
<dbReference type="Pfam" id="PF15902">
    <property type="entry name" value="Sortilin-Vps10"/>
    <property type="match status" value="1"/>
</dbReference>
<evidence type="ECO:0000256" key="18">
    <source>
        <dbReference type="ARBA" id="ARBA00022824"/>
    </source>
</evidence>
<dbReference type="VEuPathDB" id="VectorBase:ADAR2_002361"/>
<feature type="disulfide bond" evidence="28">
    <location>
        <begin position="1182"/>
        <end position="1194"/>
    </location>
</feature>
<dbReference type="FunFam" id="3.30.60.270:FF:000002">
    <property type="entry name" value="Sortilin-related receptor isoform A"/>
    <property type="match status" value="1"/>
</dbReference>
<feature type="disulfide bond" evidence="28">
    <location>
        <begin position="1503"/>
        <end position="1518"/>
    </location>
</feature>
<dbReference type="Gene3D" id="2.10.70.80">
    <property type="match status" value="1"/>
</dbReference>
<feature type="disulfide bond" evidence="28">
    <location>
        <begin position="1433"/>
        <end position="1448"/>
    </location>
</feature>
<dbReference type="Gene3D" id="2.120.10.30">
    <property type="entry name" value="TolB, C-terminal domain"/>
    <property type="match status" value="1"/>
</dbReference>
<dbReference type="Gene3D" id="3.30.60.270">
    <property type="match status" value="1"/>
</dbReference>
<evidence type="ECO:0000256" key="12">
    <source>
        <dbReference type="ARBA" id="ARBA00022536"/>
    </source>
</evidence>
<dbReference type="FunFam" id="4.10.400.10:FF:000045">
    <property type="entry name" value="Low-density lipoprotein receptor-related protein 2"/>
    <property type="match status" value="1"/>
</dbReference>
<dbReference type="CDD" id="cd00063">
    <property type="entry name" value="FN3"/>
    <property type="match status" value="3"/>
</dbReference>
<keyword evidence="20" id="KW-0333">Golgi apparatus</keyword>
<feature type="disulfide bond" evidence="28">
    <location>
        <begin position="1368"/>
        <end position="1383"/>
    </location>
</feature>
<evidence type="ECO:0000256" key="29">
    <source>
        <dbReference type="PROSITE-ProRule" id="PRU00461"/>
    </source>
</evidence>
<dbReference type="VEuPathDB" id="VectorBase:ADAC001013"/>
<dbReference type="GO" id="GO:0055038">
    <property type="term" value="C:recycling endosome membrane"/>
    <property type="evidence" value="ECO:0007669"/>
    <property type="project" value="UniProtKB-SubCell"/>
</dbReference>
<evidence type="ECO:0000256" key="21">
    <source>
        <dbReference type="ARBA" id="ARBA00023136"/>
    </source>
</evidence>
<feature type="transmembrane region" description="Helical" evidence="31">
    <location>
        <begin position="2212"/>
        <end position="2233"/>
    </location>
</feature>
<feature type="disulfide bond" evidence="28">
    <location>
        <begin position="1189"/>
        <end position="1207"/>
    </location>
</feature>
<feature type="domain" description="Fibronectin type-III" evidence="32">
    <location>
        <begin position="1814"/>
        <end position="1904"/>
    </location>
</feature>
<keyword evidence="10" id="KW-0813">Transport</keyword>
<feature type="disulfide bond" evidence="28">
    <location>
        <begin position="1243"/>
        <end position="1258"/>
    </location>
</feature>
<reference evidence="34" key="4">
    <citation type="submission" date="2015-06" db="UniProtKB">
        <authorList>
            <consortium name="EnsemblMetazoa"/>
        </authorList>
    </citation>
    <scope>IDENTIFICATION</scope>
</reference>
<reference evidence="33 35" key="1">
    <citation type="journal article" date="2010" name="BMC Genomics">
        <title>Combination of measures distinguishes pre-miRNAs from other stem-loops in the genome of the newly sequenced Anopheles darlingi.</title>
        <authorList>
            <person name="Mendes N.D."/>
            <person name="Freitas A.T."/>
            <person name="Vasconcelos A.T."/>
            <person name="Sagot M.F."/>
        </authorList>
    </citation>
    <scope>NUCLEOTIDE SEQUENCE</scope>
</reference>
<evidence type="ECO:0000256" key="28">
    <source>
        <dbReference type="PROSITE-ProRule" id="PRU00124"/>
    </source>
</evidence>
<dbReference type="SMART" id="SM00060">
    <property type="entry name" value="FN3"/>
    <property type="match status" value="5"/>
</dbReference>
<evidence type="ECO:0000256" key="20">
    <source>
        <dbReference type="ARBA" id="ARBA00023034"/>
    </source>
</evidence>
<feature type="disulfide bond" evidence="28">
    <location>
        <begin position="1484"/>
        <end position="1496"/>
    </location>
</feature>
<dbReference type="PROSITE" id="PS01209">
    <property type="entry name" value="LDLRA_1"/>
    <property type="match status" value="6"/>
</dbReference>
<dbReference type="InterPro" id="IPR031777">
    <property type="entry name" value="Sortilin_C"/>
</dbReference>
<dbReference type="Gene3D" id="4.10.400.10">
    <property type="entry name" value="Low-density Lipoprotein Receptor"/>
    <property type="match status" value="9"/>
</dbReference>
<keyword evidence="25" id="KW-0968">Cytoplasmic vesicle</keyword>
<feature type="region of interest" description="Disordered" evidence="30">
    <location>
        <begin position="1450"/>
        <end position="1481"/>
    </location>
</feature>
<dbReference type="InterPro" id="IPR003961">
    <property type="entry name" value="FN3_dom"/>
</dbReference>
<dbReference type="InterPro" id="IPR036116">
    <property type="entry name" value="FN3_sf"/>
</dbReference>
<dbReference type="PANTHER" id="PTHR12106:SF27">
    <property type="entry name" value="SORTILIN-RELATED RECEPTOR"/>
    <property type="match status" value="1"/>
</dbReference>
<evidence type="ECO:0000256" key="2">
    <source>
        <dbReference type="ARBA" id="ARBA00004158"/>
    </source>
</evidence>
<dbReference type="EnsemblMetazoa" id="ADAC001013-RA">
    <property type="protein sequence ID" value="ADAC001013-PA"/>
    <property type="gene ID" value="ADAC001013"/>
</dbReference>
<feature type="disulfide bond" evidence="28">
    <location>
        <begin position="1491"/>
        <end position="1509"/>
    </location>
</feature>
<dbReference type="FunFam" id="2.120.10.30:FF:000241">
    <property type="entry name" value="Low-density lipoprotein receptor-related protein 6"/>
    <property type="match status" value="1"/>
</dbReference>
<dbReference type="GO" id="GO:0005794">
    <property type="term" value="C:Golgi apparatus"/>
    <property type="evidence" value="ECO:0007669"/>
    <property type="project" value="UniProtKB-SubCell"/>
</dbReference>
<feature type="disulfide bond" evidence="28">
    <location>
        <begin position="1592"/>
        <end position="1607"/>
    </location>
</feature>
<dbReference type="PROSITE" id="PS51120">
    <property type="entry name" value="LDLRB"/>
    <property type="match status" value="3"/>
</dbReference>
<reference evidence="33" key="2">
    <citation type="submission" date="2010-05" db="EMBL/GenBank/DDBJ databases">
        <authorList>
            <person name="Almeida L.G."/>
            <person name="Nicolas M.F."/>
            <person name="Souza R.C."/>
            <person name="Vasconcelos A.T.R."/>
        </authorList>
    </citation>
    <scope>NUCLEOTIDE SEQUENCE</scope>
</reference>
<dbReference type="HOGENOM" id="CLU_001389_0_0_1"/>
<dbReference type="SMART" id="SM00192">
    <property type="entry name" value="LDLa"/>
    <property type="match status" value="9"/>
</dbReference>